<proteinExistence type="inferred from homology"/>
<gene>
    <name evidence="8" type="primary">rnfE</name>
    <name evidence="10" type="ORF">CWE10_07790</name>
</gene>
<feature type="transmembrane region" description="Helical" evidence="8">
    <location>
        <begin position="101"/>
        <end position="118"/>
    </location>
</feature>
<evidence type="ECO:0000313" key="11">
    <source>
        <dbReference type="Proteomes" id="UP000732377"/>
    </source>
</evidence>
<evidence type="ECO:0000313" key="10">
    <source>
        <dbReference type="EMBL" id="MBY6276107.1"/>
    </source>
</evidence>
<evidence type="ECO:0000256" key="4">
    <source>
        <dbReference type="ARBA" id="ARBA00022967"/>
    </source>
</evidence>
<dbReference type="NCBIfam" id="TIGR01948">
    <property type="entry name" value="rnfE"/>
    <property type="match status" value="1"/>
</dbReference>
<dbReference type="HAMAP" id="MF_00478">
    <property type="entry name" value="RsxE_RnfE"/>
    <property type="match status" value="1"/>
</dbReference>
<dbReference type="AlphaFoldDB" id="A0A953I0H4"/>
<comment type="function">
    <text evidence="8">Part of a membrane-bound complex that couples electron transfer with translocation of ions across the membrane.</text>
</comment>
<accession>A0A953I0H4</accession>
<comment type="caution">
    <text evidence="10">The sequence shown here is derived from an EMBL/GenBank/DDBJ whole genome shotgun (WGS) entry which is preliminary data.</text>
</comment>
<protein>
    <recommendedName>
        <fullName evidence="8">Ion-translocating oxidoreductase complex subunit E</fullName>
        <ecNumber evidence="8">7.-.-.-</ecNumber>
    </recommendedName>
    <alternativeName>
        <fullName evidence="8">Rnf electron transport complex subunit E</fullName>
    </alternativeName>
</protein>
<comment type="similarity">
    <text evidence="8">Belongs to the NqrDE/RnfAE family.</text>
</comment>
<dbReference type="GO" id="GO:0012505">
    <property type="term" value="C:endomembrane system"/>
    <property type="evidence" value="ECO:0007669"/>
    <property type="project" value="UniProtKB-SubCell"/>
</dbReference>
<keyword evidence="3 8" id="KW-0812">Transmembrane</keyword>
<sequence length="235" mass="24496">MKPSAQSPTFGSVLADGLRQAPPFRLLLGLCPSLAVTTAMENGFWMGLAVIFVLACSELIISLLRRVIPDRVRIPVYIVIVATFVTVVDMVMKAYLPEMHAILGIFIPLIVVNCIILGRAEAFASKNGPLLSVADAVGVGLGFTASLMAIGGVRELLGTGNLKLFGVALLGPGLPLEVVVMLLPAGAFFVIGFLMAGLAWLQQRQEARARRARPTSGPGSTAGAGTVSGGEEAAV</sequence>
<comment type="subcellular location">
    <subcellularLocation>
        <location evidence="8">Cell membrane</location>
        <topology evidence="8">Multi-pass membrane protein</topology>
    </subcellularLocation>
    <subcellularLocation>
        <location evidence="1">Endomembrane system</location>
        <topology evidence="1">Multi-pass membrane protein</topology>
    </subcellularLocation>
</comment>
<feature type="transmembrane region" description="Helical" evidence="8">
    <location>
        <begin position="76"/>
        <end position="95"/>
    </location>
</feature>
<name>A0A953I0H4_SYMTR</name>
<dbReference type="PANTHER" id="PTHR30586">
    <property type="entry name" value="ELECTRON TRANSPORT COMPLEX PROTEIN RNFE"/>
    <property type="match status" value="1"/>
</dbReference>
<keyword evidence="4 8" id="KW-1278">Translocase</keyword>
<keyword evidence="8" id="KW-1003">Cell membrane</keyword>
<dbReference type="GO" id="GO:0022900">
    <property type="term" value="P:electron transport chain"/>
    <property type="evidence" value="ECO:0007669"/>
    <property type="project" value="UniProtKB-UniRule"/>
</dbReference>
<dbReference type="Proteomes" id="UP000732377">
    <property type="component" value="Unassembled WGS sequence"/>
</dbReference>
<evidence type="ECO:0000256" key="5">
    <source>
        <dbReference type="ARBA" id="ARBA00022982"/>
    </source>
</evidence>
<feature type="transmembrane region" description="Helical" evidence="8">
    <location>
        <begin position="173"/>
        <end position="201"/>
    </location>
</feature>
<evidence type="ECO:0000256" key="7">
    <source>
        <dbReference type="ARBA" id="ARBA00023136"/>
    </source>
</evidence>
<evidence type="ECO:0000256" key="3">
    <source>
        <dbReference type="ARBA" id="ARBA00022692"/>
    </source>
</evidence>
<evidence type="ECO:0000256" key="8">
    <source>
        <dbReference type="HAMAP-Rule" id="MF_00478"/>
    </source>
</evidence>
<organism evidence="10 11">
    <name type="scientific">Symbiobacterium thermophilum</name>
    <dbReference type="NCBI Taxonomy" id="2734"/>
    <lineage>
        <taxon>Bacteria</taxon>
        <taxon>Bacillati</taxon>
        <taxon>Bacillota</taxon>
        <taxon>Clostridia</taxon>
        <taxon>Eubacteriales</taxon>
        <taxon>Symbiobacteriaceae</taxon>
        <taxon>Symbiobacterium</taxon>
    </lineage>
</organism>
<dbReference type="PIRSF" id="PIRSF006102">
    <property type="entry name" value="NQR_DE"/>
    <property type="match status" value="1"/>
</dbReference>
<evidence type="ECO:0000256" key="2">
    <source>
        <dbReference type="ARBA" id="ARBA00022448"/>
    </source>
</evidence>
<dbReference type="PANTHER" id="PTHR30586:SF0">
    <property type="entry name" value="ION-TRANSLOCATING OXIDOREDUCTASE COMPLEX SUBUNIT E"/>
    <property type="match status" value="1"/>
</dbReference>
<dbReference type="GO" id="GO:0005886">
    <property type="term" value="C:plasma membrane"/>
    <property type="evidence" value="ECO:0007669"/>
    <property type="project" value="UniProtKB-SubCell"/>
</dbReference>
<evidence type="ECO:0000256" key="6">
    <source>
        <dbReference type="ARBA" id="ARBA00022989"/>
    </source>
</evidence>
<evidence type="ECO:0000256" key="1">
    <source>
        <dbReference type="ARBA" id="ARBA00004127"/>
    </source>
</evidence>
<dbReference type="EC" id="7.-.-.-" evidence="8"/>
<keyword evidence="6 8" id="KW-1133">Transmembrane helix</keyword>
<feature type="region of interest" description="Disordered" evidence="9">
    <location>
        <begin position="209"/>
        <end position="235"/>
    </location>
</feature>
<dbReference type="RefSeq" id="WP_273379087.1">
    <property type="nucleotide sequence ID" value="NZ_PIUK01000059.1"/>
</dbReference>
<dbReference type="InterPro" id="IPR003667">
    <property type="entry name" value="NqrDE/RnfAE"/>
</dbReference>
<feature type="transmembrane region" description="Helical" evidence="8">
    <location>
        <begin position="130"/>
        <end position="153"/>
    </location>
</feature>
<reference evidence="10" key="1">
    <citation type="submission" date="2017-11" db="EMBL/GenBank/DDBJ databases">
        <title>Three new genomes from thermophilic consortium.</title>
        <authorList>
            <person name="Quaggio R."/>
            <person name="Amgarten D."/>
            <person name="Setubal J.C."/>
        </authorList>
    </citation>
    <scope>NUCLEOTIDE SEQUENCE</scope>
    <source>
        <strain evidence="10">ZCTH01-B2</strain>
    </source>
</reference>
<feature type="transmembrane region" description="Helical" evidence="8">
    <location>
        <begin position="44"/>
        <end position="64"/>
    </location>
</feature>
<keyword evidence="7 8" id="KW-0472">Membrane</keyword>
<dbReference type="InterPro" id="IPR010968">
    <property type="entry name" value="RnfE"/>
</dbReference>
<evidence type="ECO:0000256" key="9">
    <source>
        <dbReference type="SAM" id="MobiDB-lite"/>
    </source>
</evidence>
<dbReference type="NCBIfam" id="NF009070">
    <property type="entry name" value="PRK12405.1"/>
    <property type="match status" value="1"/>
</dbReference>
<dbReference type="Pfam" id="PF02508">
    <property type="entry name" value="Rnf-Nqr"/>
    <property type="match status" value="1"/>
</dbReference>
<keyword evidence="5 8" id="KW-0249">Electron transport</keyword>
<comment type="subunit">
    <text evidence="8">The complex is composed of six subunits: RnfA, RnfB, RnfC, RnfD, RnfE and RnfG.</text>
</comment>
<dbReference type="EMBL" id="PIUK01000059">
    <property type="protein sequence ID" value="MBY6276107.1"/>
    <property type="molecule type" value="Genomic_DNA"/>
</dbReference>
<keyword evidence="2 8" id="KW-0813">Transport</keyword>